<evidence type="ECO:0000313" key="1">
    <source>
        <dbReference type="EMBL" id="GLR15319.1"/>
    </source>
</evidence>
<proteinExistence type="predicted"/>
<dbReference type="RefSeq" id="WP_284198386.1">
    <property type="nucleotide sequence ID" value="NZ_BSOG01000008.1"/>
</dbReference>
<dbReference type="Proteomes" id="UP001156706">
    <property type="component" value="Unassembled WGS sequence"/>
</dbReference>
<evidence type="ECO:0008006" key="3">
    <source>
        <dbReference type="Google" id="ProtNLM"/>
    </source>
</evidence>
<protein>
    <recommendedName>
        <fullName evidence="3">Transporter substrate-binding domain-containing protein</fullName>
    </recommendedName>
</protein>
<dbReference type="Gene3D" id="3.40.190.10">
    <property type="entry name" value="Periplasmic binding protein-like II"/>
    <property type="match status" value="2"/>
</dbReference>
<dbReference type="SUPFAM" id="SSF53850">
    <property type="entry name" value="Periplasmic binding protein-like II"/>
    <property type="match status" value="1"/>
</dbReference>
<accession>A0ABQ5YN19</accession>
<organism evidence="1 2">
    <name type="scientific">Chitinimonas prasina</name>
    <dbReference type="NCBI Taxonomy" id="1434937"/>
    <lineage>
        <taxon>Bacteria</taxon>
        <taxon>Pseudomonadati</taxon>
        <taxon>Pseudomonadota</taxon>
        <taxon>Betaproteobacteria</taxon>
        <taxon>Neisseriales</taxon>
        <taxon>Chitinibacteraceae</taxon>
        <taxon>Chitinimonas</taxon>
    </lineage>
</organism>
<evidence type="ECO:0000313" key="2">
    <source>
        <dbReference type="Proteomes" id="UP001156706"/>
    </source>
</evidence>
<keyword evidence="2" id="KW-1185">Reference proteome</keyword>
<dbReference type="EMBL" id="BSOG01000008">
    <property type="protein sequence ID" value="GLR15319.1"/>
    <property type="molecule type" value="Genomic_DNA"/>
</dbReference>
<gene>
    <name evidence="1" type="ORF">GCM10007907_41090</name>
</gene>
<comment type="caution">
    <text evidence="1">The sequence shown here is derived from an EMBL/GenBank/DDBJ whole genome shotgun (WGS) entry which is preliminary data.</text>
</comment>
<reference evidence="2" key="1">
    <citation type="journal article" date="2019" name="Int. J. Syst. Evol. Microbiol.">
        <title>The Global Catalogue of Microorganisms (GCM) 10K type strain sequencing project: providing services to taxonomists for standard genome sequencing and annotation.</title>
        <authorList>
            <consortium name="The Broad Institute Genomics Platform"/>
            <consortium name="The Broad Institute Genome Sequencing Center for Infectious Disease"/>
            <person name="Wu L."/>
            <person name="Ma J."/>
        </authorList>
    </citation>
    <scope>NUCLEOTIDE SEQUENCE [LARGE SCALE GENOMIC DNA]</scope>
    <source>
        <strain evidence="2">NBRC 110044</strain>
    </source>
</reference>
<name>A0ABQ5YN19_9NEIS</name>
<sequence>MDQQRRKTLQLLGASPLLLAAATPPERFVVSYNDDYAPYSYIDSATSTSRVLGILPDVLDPILSELNGLVPSNVGLPWRRAQMMVQQGLADALCTFASDERKQYALFHSVPVVQLQPHLFFNAYHLRRAELERIKTRDELKAFYLVDQKGNQWAEQALKDFPHVEWTPGHDAIFRMVMATRGDVHVSLSPIVTKWRLRKLGILQEIVSIPAPYIAPSVPFHLGIRKDHPRAAEILGHVDEVLRVPATQRRIEDVVRRYA</sequence>